<protein>
    <submittedName>
        <fullName evidence="1">Uncharacterized protein</fullName>
    </submittedName>
</protein>
<name>A0A9D4R1Y3_DREPO</name>
<sequence length="80" mass="9042">MDDDDRKSKNCTLPTTVSVLYAGRRPTGGGDKRWTDMSPITCFKWHESRPTKDAILTIPKRKRIATQSGTYMAVPIDIDE</sequence>
<evidence type="ECO:0000313" key="2">
    <source>
        <dbReference type="Proteomes" id="UP000828390"/>
    </source>
</evidence>
<dbReference type="EMBL" id="JAIWYP010000003">
    <property type="protein sequence ID" value="KAH3850275.1"/>
    <property type="molecule type" value="Genomic_DNA"/>
</dbReference>
<dbReference type="Proteomes" id="UP000828390">
    <property type="component" value="Unassembled WGS sequence"/>
</dbReference>
<proteinExistence type="predicted"/>
<reference evidence="1" key="1">
    <citation type="journal article" date="2019" name="bioRxiv">
        <title>The Genome of the Zebra Mussel, Dreissena polymorpha: A Resource for Invasive Species Research.</title>
        <authorList>
            <person name="McCartney M.A."/>
            <person name="Auch B."/>
            <person name="Kono T."/>
            <person name="Mallez S."/>
            <person name="Zhang Y."/>
            <person name="Obille A."/>
            <person name="Becker A."/>
            <person name="Abrahante J.E."/>
            <person name="Garbe J."/>
            <person name="Badalamenti J.P."/>
            <person name="Herman A."/>
            <person name="Mangelson H."/>
            <person name="Liachko I."/>
            <person name="Sullivan S."/>
            <person name="Sone E.D."/>
            <person name="Koren S."/>
            <person name="Silverstein K.A.T."/>
            <person name="Beckman K.B."/>
            <person name="Gohl D.M."/>
        </authorList>
    </citation>
    <scope>NUCLEOTIDE SEQUENCE</scope>
    <source>
        <strain evidence="1">Duluth1</strain>
        <tissue evidence="1">Whole animal</tissue>
    </source>
</reference>
<keyword evidence="2" id="KW-1185">Reference proteome</keyword>
<comment type="caution">
    <text evidence="1">The sequence shown here is derived from an EMBL/GenBank/DDBJ whole genome shotgun (WGS) entry which is preliminary data.</text>
</comment>
<reference evidence="1" key="2">
    <citation type="submission" date="2020-11" db="EMBL/GenBank/DDBJ databases">
        <authorList>
            <person name="McCartney M.A."/>
            <person name="Auch B."/>
            <person name="Kono T."/>
            <person name="Mallez S."/>
            <person name="Becker A."/>
            <person name="Gohl D.M."/>
            <person name="Silverstein K.A.T."/>
            <person name="Koren S."/>
            <person name="Bechman K.B."/>
            <person name="Herman A."/>
            <person name="Abrahante J.E."/>
            <person name="Garbe J."/>
        </authorList>
    </citation>
    <scope>NUCLEOTIDE SEQUENCE</scope>
    <source>
        <strain evidence="1">Duluth1</strain>
        <tissue evidence="1">Whole animal</tissue>
    </source>
</reference>
<accession>A0A9D4R1Y3</accession>
<organism evidence="1 2">
    <name type="scientific">Dreissena polymorpha</name>
    <name type="common">Zebra mussel</name>
    <name type="synonym">Mytilus polymorpha</name>
    <dbReference type="NCBI Taxonomy" id="45954"/>
    <lineage>
        <taxon>Eukaryota</taxon>
        <taxon>Metazoa</taxon>
        <taxon>Spiralia</taxon>
        <taxon>Lophotrochozoa</taxon>
        <taxon>Mollusca</taxon>
        <taxon>Bivalvia</taxon>
        <taxon>Autobranchia</taxon>
        <taxon>Heteroconchia</taxon>
        <taxon>Euheterodonta</taxon>
        <taxon>Imparidentia</taxon>
        <taxon>Neoheterodontei</taxon>
        <taxon>Myida</taxon>
        <taxon>Dreissenoidea</taxon>
        <taxon>Dreissenidae</taxon>
        <taxon>Dreissena</taxon>
    </lineage>
</organism>
<gene>
    <name evidence="1" type="ORF">DPMN_092683</name>
</gene>
<dbReference type="AlphaFoldDB" id="A0A9D4R1Y3"/>
<evidence type="ECO:0000313" key="1">
    <source>
        <dbReference type="EMBL" id="KAH3850275.1"/>
    </source>
</evidence>